<name>A0ABR4L1Q0_9EURO</name>
<organism evidence="1 2">
    <name type="scientific">Aspergillus pseudoustus</name>
    <dbReference type="NCBI Taxonomy" id="1810923"/>
    <lineage>
        <taxon>Eukaryota</taxon>
        <taxon>Fungi</taxon>
        <taxon>Dikarya</taxon>
        <taxon>Ascomycota</taxon>
        <taxon>Pezizomycotina</taxon>
        <taxon>Eurotiomycetes</taxon>
        <taxon>Eurotiomycetidae</taxon>
        <taxon>Eurotiales</taxon>
        <taxon>Aspergillaceae</taxon>
        <taxon>Aspergillus</taxon>
        <taxon>Aspergillus subgen. Nidulantes</taxon>
    </lineage>
</organism>
<dbReference type="EMBL" id="JBFXLU010000001">
    <property type="protein sequence ID" value="KAL2858442.1"/>
    <property type="molecule type" value="Genomic_DNA"/>
</dbReference>
<protein>
    <submittedName>
        <fullName evidence="1">Uncharacterized protein</fullName>
    </submittedName>
</protein>
<keyword evidence="2" id="KW-1185">Reference proteome</keyword>
<evidence type="ECO:0000313" key="2">
    <source>
        <dbReference type="Proteomes" id="UP001610446"/>
    </source>
</evidence>
<proteinExistence type="predicted"/>
<accession>A0ABR4L1Q0</accession>
<comment type="caution">
    <text evidence="1">The sequence shown here is derived from an EMBL/GenBank/DDBJ whole genome shotgun (WGS) entry which is preliminary data.</text>
</comment>
<evidence type="ECO:0000313" key="1">
    <source>
        <dbReference type="EMBL" id="KAL2858442.1"/>
    </source>
</evidence>
<gene>
    <name evidence="1" type="ORF">BJY01DRAFT_201247</name>
</gene>
<dbReference type="Proteomes" id="UP001610446">
    <property type="component" value="Unassembled WGS sequence"/>
</dbReference>
<sequence length="68" mass="7308">MILGISSLVGAPDATKTTLTLPDASSRPLRTAGASVPWSYVATLTLLRPLWIHLTQGIVVVLSHREWA</sequence>
<reference evidence="1 2" key="1">
    <citation type="submission" date="2024-07" db="EMBL/GenBank/DDBJ databases">
        <title>Section-level genome sequencing and comparative genomics of Aspergillus sections Usti and Cavernicolus.</title>
        <authorList>
            <consortium name="Lawrence Berkeley National Laboratory"/>
            <person name="Nybo J.L."/>
            <person name="Vesth T.C."/>
            <person name="Theobald S."/>
            <person name="Frisvad J.C."/>
            <person name="Larsen T.O."/>
            <person name="Kjaerboelling I."/>
            <person name="Rothschild-Mancinelli K."/>
            <person name="Lyhne E.K."/>
            <person name="Kogle M.E."/>
            <person name="Barry K."/>
            <person name="Clum A."/>
            <person name="Na H."/>
            <person name="Ledsgaard L."/>
            <person name="Lin J."/>
            <person name="Lipzen A."/>
            <person name="Kuo A."/>
            <person name="Riley R."/>
            <person name="Mondo S."/>
            <person name="Labutti K."/>
            <person name="Haridas S."/>
            <person name="Pangalinan J."/>
            <person name="Salamov A.A."/>
            <person name="Simmons B.A."/>
            <person name="Magnuson J.K."/>
            <person name="Chen J."/>
            <person name="Drula E."/>
            <person name="Henrissat B."/>
            <person name="Wiebenga A."/>
            <person name="Lubbers R.J."/>
            <person name="Gomes A.C."/>
            <person name="Makela M.R."/>
            <person name="Stajich J."/>
            <person name="Grigoriev I.V."/>
            <person name="Mortensen U.H."/>
            <person name="De Vries R.P."/>
            <person name="Baker S.E."/>
            <person name="Andersen M.R."/>
        </authorList>
    </citation>
    <scope>NUCLEOTIDE SEQUENCE [LARGE SCALE GENOMIC DNA]</scope>
    <source>
        <strain evidence="1 2">CBS 123904</strain>
    </source>
</reference>